<keyword evidence="4" id="KW-1185">Reference proteome</keyword>
<dbReference type="Gene3D" id="3.40.50.1820">
    <property type="entry name" value="alpha/beta hydrolase"/>
    <property type="match status" value="1"/>
</dbReference>
<protein>
    <submittedName>
        <fullName evidence="3">Alpha/beta hydrolase</fullName>
    </submittedName>
</protein>
<evidence type="ECO:0000313" key="3">
    <source>
        <dbReference type="EMBL" id="MFC6331977.1"/>
    </source>
</evidence>
<keyword evidence="1" id="KW-1133">Transmembrane helix</keyword>
<keyword evidence="1" id="KW-0812">Transmembrane</keyword>
<evidence type="ECO:0000256" key="1">
    <source>
        <dbReference type="SAM" id="Phobius"/>
    </source>
</evidence>
<dbReference type="InterPro" id="IPR029058">
    <property type="entry name" value="AB_hydrolase_fold"/>
</dbReference>
<dbReference type="Proteomes" id="UP001596233">
    <property type="component" value="Unassembled WGS sequence"/>
</dbReference>
<feature type="domain" description="Alpha/beta hydrolase fold-5" evidence="2">
    <location>
        <begin position="76"/>
        <end position="239"/>
    </location>
</feature>
<gene>
    <name evidence="3" type="ORF">ACFP56_05025</name>
</gene>
<comment type="caution">
    <text evidence="3">The sequence shown here is derived from an EMBL/GenBank/DDBJ whole genome shotgun (WGS) entry which is preliminary data.</text>
</comment>
<name>A0ABW1UZS9_9BACL</name>
<feature type="transmembrane region" description="Helical" evidence="1">
    <location>
        <begin position="12"/>
        <end position="32"/>
    </location>
</feature>
<dbReference type="SUPFAM" id="SSF53474">
    <property type="entry name" value="alpha/beta-Hydrolases"/>
    <property type="match status" value="1"/>
</dbReference>
<dbReference type="GO" id="GO:0016787">
    <property type="term" value="F:hydrolase activity"/>
    <property type="evidence" value="ECO:0007669"/>
    <property type="project" value="UniProtKB-KW"/>
</dbReference>
<accession>A0ABW1UZS9</accession>
<sequence length="255" mass="27696">MTETVKKRKWPKIVAWVGIILVIIVVAVLVYLNSATYAPSAAAEAAFQSDNKVTVTEVKDGFKFEPEDGNVVQPNIIFYPGGLVEPESYSTFARALAELGHRVYIAEMPFNLAIFGQNKAQSFINEYPDEAFVIGGHSLGGAFAARFASENADALKGVYFMASYADEGGSLKDSGLPILQITGTDDGVLNQEVWEESKTNLPTTETVFVSIDGGNHGQFGSYGMQKGDKEAGIEEQEQLESVIAAMQNWISDMVF</sequence>
<dbReference type="RefSeq" id="WP_379231854.1">
    <property type="nucleotide sequence ID" value="NZ_JBHSTE010000002.1"/>
</dbReference>
<organism evidence="3 4">
    <name type="scientific">Paenibacillus septentrionalis</name>
    <dbReference type="NCBI Taxonomy" id="429342"/>
    <lineage>
        <taxon>Bacteria</taxon>
        <taxon>Bacillati</taxon>
        <taxon>Bacillota</taxon>
        <taxon>Bacilli</taxon>
        <taxon>Bacillales</taxon>
        <taxon>Paenibacillaceae</taxon>
        <taxon>Paenibacillus</taxon>
    </lineage>
</organism>
<proteinExistence type="predicted"/>
<evidence type="ECO:0000313" key="4">
    <source>
        <dbReference type="Proteomes" id="UP001596233"/>
    </source>
</evidence>
<dbReference type="InterPro" id="IPR029059">
    <property type="entry name" value="AB_hydrolase_5"/>
</dbReference>
<dbReference type="EMBL" id="JBHSTE010000002">
    <property type="protein sequence ID" value="MFC6331977.1"/>
    <property type="molecule type" value="Genomic_DNA"/>
</dbReference>
<dbReference type="Pfam" id="PF12695">
    <property type="entry name" value="Abhydrolase_5"/>
    <property type="match status" value="1"/>
</dbReference>
<reference evidence="4" key="1">
    <citation type="journal article" date="2019" name="Int. J. Syst. Evol. Microbiol.">
        <title>The Global Catalogue of Microorganisms (GCM) 10K type strain sequencing project: providing services to taxonomists for standard genome sequencing and annotation.</title>
        <authorList>
            <consortium name="The Broad Institute Genomics Platform"/>
            <consortium name="The Broad Institute Genome Sequencing Center for Infectious Disease"/>
            <person name="Wu L."/>
            <person name="Ma J."/>
        </authorList>
    </citation>
    <scope>NUCLEOTIDE SEQUENCE [LARGE SCALE GENOMIC DNA]</scope>
    <source>
        <strain evidence="4">PCU 280</strain>
    </source>
</reference>
<keyword evidence="1" id="KW-0472">Membrane</keyword>
<keyword evidence="3" id="KW-0378">Hydrolase</keyword>
<evidence type="ECO:0000259" key="2">
    <source>
        <dbReference type="Pfam" id="PF12695"/>
    </source>
</evidence>